<dbReference type="Proteomes" id="UP000315439">
    <property type="component" value="Unassembled WGS sequence"/>
</dbReference>
<gene>
    <name evidence="3" type="ORF">FLL46_06345</name>
</gene>
<protein>
    <submittedName>
        <fullName evidence="3">DUF4440 domain-containing protein</fullName>
    </submittedName>
</protein>
<evidence type="ECO:0000313" key="3">
    <source>
        <dbReference type="EMBL" id="TQV88144.1"/>
    </source>
</evidence>
<dbReference type="AlphaFoldDB" id="A0A545UFA2"/>
<reference evidence="3 4" key="1">
    <citation type="submission" date="2019-07" db="EMBL/GenBank/DDBJ databases">
        <title>Draft genome for Aliikangiella sp. M105.</title>
        <authorList>
            <person name="Wang G."/>
        </authorList>
    </citation>
    <scope>NUCLEOTIDE SEQUENCE [LARGE SCALE GENOMIC DNA]</scope>
    <source>
        <strain evidence="3 4">M105</strain>
    </source>
</reference>
<comment type="caution">
    <text evidence="3">The sequence shown here is derived from an EMBL/GenBank/DDBJ whole genome shotgun (WGS) entry which is preliminary data.</text>
</comment>
<name>A0A545UFA2_9GAMM</name>
<dbReference type="InterPro" id="IPR032710">
    <property type="entry name" value="NTF2-like_dom_sf"/>
</dbReference>
<keyword evidence="1" id="KW-0732">Signal</keyword>
<dbReference type="InterPro" id="IPR027843">
    <property type="entry name" value="DUF4440"/>
</dbReference>
<evidence type="ECO:0000259" key="2">
    <source>
        <dbReference type="Pfam" id="PF14534"/>
    </source>
</evidence>
<feature type="chain" id="PRO_5022116610" evidence="1">
    <location>
        <begin position="19"/>
        <end position="140"/>
    </location>
</feature>
<proteinExistence type="predicted"/>
<keyword evidence="4" id="KW-1185">Reference proteome</keyword>
<dbReference type="SUPFAM" id="SSF54427">
    <property type="entry name" value="NTF2-like"/>
    <property type="match status" value="1"/>
</dbReference>
<dbReference type="OrthoDB" id="5574313at2"/>
<accession>A0A545UFA2</accession>
<organism evidence="3 4">
    <name type="scientific">Aliikangiella coralliicola</name>
    <dbReference type="NCBI Taxonomy" id="2592383"/>
    <lineage>
        <taxon>Bacteria</taxon>
        <taxon>Pseudomonadati</taxon>
        <taxon>Pseudomonadota</taxon>
        <taxon>Gammaproteobacteria</taxon>
        <taxon>Oceanospirillales</taxon>
        <taxon>Pleioneaceae</taxon>
        <taxon>Aliikangiella</taxon>
    </lineage>
</organism>
<dbReference type="RefSeq" id="WP_142892653.1">
    <property type="nucleotide sequence ID" value="NZ_ML660162.1"/>
</dbReference>
<evidence type="ECO:0000256" key="1">
    <source>
        <dbReference type="SAM" id="SignalP"/>
    </source>
</evidence>
<sequence length="140" mass="16197">MRKILLVLSVLLSFNVVATNADEKIIIQDIMRQQESAWNEGNLESFMQAYWQSEQLKFVGKNGIKYGWQATLDNYKKTYHDKAAMGELKFDILSVEVQSDSAFVLGKWSLKRKTDNPSGFYTLLWKKIDGKWKIVIDHSS</sequence>
<evidence type="ECO:0000313" key="4">
    <source>
        <dbReference type="Proteomes" id="UP000315439"/>
    </source>
</evidence>
<dbReference type="EMBL" id="VIKS01000004">
    <property type="protein sequence ID" value="TQV88144.1"/>
    <property type="molecule type" value="Genomic_DNA"/>
</dbReference>
<feature type="signal peptide" evidence="1">
    <location>
        <begin position="1"/>
        <end position="18"/>
    </location>
</feature>
<dbReference type="Gene3D" id="3.10.450.50">
    <property type="match status" value="1"/>
</dbReference>
<feature type="domain" description="DUF4440" evidence="2">
    <location>
        <begin position="27"/>
        <end position="134"/>
    </location>
</feature>
<dbReference type="Pfam" id="PF14534">
    <property type="entry name" value="DUF4440"/>
    <property type="match status" value="1"/>
</dbReference>